<comment type="caution">
    <text evidence="2">The sequence shown here is derived from an EMBL/GenBank/DDBJ whole genome shotgun (WGS) entry which is preliminary data.</text>
</comment>
<organism evidence="2">
    <name type="scientific">Tanacetum cinerariifolium</name>
    <name type="common">Dalmatian daisy</name>
    <name type="synonym">Chrysanthemum cinerariifolium</name>
    <dbReference type="NCBI Taxonomy" id="118510"/>
    <lineage>
        <taxon>Eukaryota</taxon>
        <taxon>Viridiplantae</taxon>
        <taxon>Streptophyta</taxon>
        <taxon>Embryophyta</taxon>
        <taxon>Tracheophyta</taxon>
        <taxon>Spermatophyta</taxon>
        <taxon>Magnoliopsida</taxon>
        <taxon>eudicotyledons</taxon>
        <taxon>Gunneridae</taxon>
        <taxon>Pentapetalae</taxon>
        <taxon>asterids</taxon>
        <taxon>campanulids</taxon>
        <taxon>Asterales</taxon>
        <taxon>Asteraceae</taxon>
        <taxon>Asteroideae</taxon>
        <taxon>Anthemideae</taxon>
        <taxon>Anthemidinae</taxon>
        <taxon>Tanacetum</taxon>
    </lineage>
</organism>
<feature type="non-terminal residue" evidence="2">
    <location>
        <position position="60"/>
    </location>
</feature>
<sequence>MMQSKERNDNSSKALDVGLVVIESNETEFERHVLSSRSRNDMHTDNSDINSVNDKQPMAE</sequence>
<feature type="compositionally biased region" description="Basic and acidic residues" evidence="1">
    <location>
        <begin position="28"/>
        <end position="46"/>
    </location>
</feature>
<dbReference type="AlphaFoldDB" id="A0A699QSX0"/>
<proteinExistence type="predicted"/>
<gene>
    <name evidence="2" type="ORF">Tci_847698</name>
</gene>
<accession>A0A699QSX0</accession>
<dbReference type="EMBL" id="BKCJ011053113">
    <property type="protein sequence ID" value="GFC75728.1"/>
    <property type="molecule type" value="Genomic_DNA"/>
</dbReference>
<evidence type="ECO:0000256" key="1">
    <source>
        <dbReference type="SAM" id="MobiDB-lite"/>
    </source>
</evidence>
<reference evidence="2" key="1">
    <citation type="journal article" date="2019" name="Sci. Rep.">
        <title>Draft genome of Tanacetum cinerariifolium, the natural source of mosquito coil.</title>
        <authorList>
            <person name="Yamashiro T."/>
            <person name="Shiraishi A."/>
            <person name="Satake H."/>
            <person name="Nakayama K."/>
        </authorList>
    </citation>
    <scope>NUCLEOTIDE SEQUENCE</scope>
</reference>
<protein>
    <submittedName>
        <fullName evidence="2">Uncharacterized protein</fullName>
    </submittedName>
</protein>
<name>A0A699QSX0_TANCI</name>
<evidence type="ECO:0000313" key="2">
    <source>
        <dbReference type="EMBL" id="GFC75728.1"/>
    </source>
</evidence>
<feature type="region of interest" description="Disordered" evidence="1">
    <location>
        <begin position="27"/>
        <end position="60"/>
    </location>
</feature>